<dbReference type="PANTHER" id="PTHR43734">
    <property type="entry name" value="PHYTOENE DESATURASE"/>
    <property type="match status" value="1"/>
</dbReference>
<dbReference type="Gene3D" id="3.50.50.60">
    <property type="entry name" value="FAD/NAD(P)-binding domain"/>
    <property type="match status" value="2"/>
</dbReference>
<dbReference type="GO" id="GO:0016491">
    <property type="term" value="F:oxidoreductase activity"/>
    <property type="evidence" value="ECO:0007669"/>
    <property type="project" value="UniProtKB-KW"/>
</dbReference>
<dbReference type="SUPFAM" id="SSF51905">
    <property type="entry name" value="FAD/NAD(P)-binding domain"/>
    <property type="match status" value="1"/>
</dbReference>
<evidence type="ECO:0000313" key="7">
    <source>
        <dbReference type="Proteomes" id="UP001172756"/>
    </source>
</evidence>
<dbReference type="NCBIfam" id="TIGR02734">
    <property type="entry name" value="crtI_fam"/>
    <property type="match status" value="1"/>
</dbReference>
<gene>
    <name evidence="6" type="primary">crtI</name>
    <name evidence="6" type="ORF">QQ002_07700</name>
</gene>
<evidence type="ECO:0000259" key="5">
    <source>
        <dbReference type="Pfam" id="PF01593"/>
    </source>
</evidence>
<comment type="caution">
    <text evidence="6">The sequence shown here is derived from an EMBL/GenBank/DDBJ whole genome shotgun (WGS) entry which is preliminary data.</text>
</comment>
<dbReference type="InterPro" id="IPR014105">
    <property type="entry name" value="Carotenoid/retinoid_OxRdtase"/>
</dbReference>
<dbReference type="InterPro" id="IPR036188">
    <property type="entry name" value="FAD/NAD-bd_sf"/>
</dbReference>
<dbReference type="RefSeq" id="WP_301160290.1">
    <property type="nucleotide sequence ID" value="NZ_JAUHQB010000004.1"/>
</dbReference>
<dbReference type="GO" id="GO:0016117">
    <property type="term" value="P:carotenoid biosynthetic process"/>
    <property type="evidence" value="ECO:0007669"/>
    <property type="project" value="UniProtKB-KW"/>
</dbReference>
<keyword evidence="2 4" id="KW-0125">Carotenoid biosynthesis</keyword>
<proteinExistence type="inferred from homology"/>
<evidence type="ECO:0000256" key="3">
    <source>
        <dbReference type="ARBA" id="ARBA00023002"/>
    </source>
</evidence>
<dbReference type="AlphaFoldDB" id="A0AB35MI25"/>
<evidence type="ECO:0000313" key="6">
    <source>
        <dbReference type="EMBL" id="MDN4483418.1"/>
    </source>
</evidence>
<comment type="similarity">
    <text evidence="4">Belongs to the carotenoid/retinoid oxidoreductase family.</text>
</comment>
<protein>
    <submittedName>
        <fullName evidence="6">Phytoene desaturase family protein</fullName>
        <ecNumber evidence="6">1.-.-.-</ecNumber>
    </submittedName>
</protein>
<dbReference type="PANTHER" id="PTHR43734:SF1">
    <property type="entry name" value="PHYTOENE DESATURASE"/>
    <property type="match status" value="1"/>
</dbReference>
<comment type="pathway">
    <text evidence="1 4">Carotenoid biosynthesis.</text>
</comment>
<dbReference type="EMBL" id="JAUHQB010000004">
    <property type="protein sequence ID" value="MDN4483418.1"/>
    <property type="molecule type" value="Genomic_DNA"/>
</dbReference>
<evidence type="ECO:0000256" key="2">
    <source>
        <dbReference type="ARBA" id="ARBA00022746"/>
    </source>
</evidence>
<dbReference type="EC" id="1.-.-.-" evidence="6"/>
<reference evidence="6 7" key="1">
    <citation type="submission" date="2023-06" db="EMBL/GenBank/DDBJ databases">
        <title>SYSU T0a273.</title>
        <authorList>
            <person name="Gao L."/>
            <person name="Fang B.-Z."/>
            <person name="Li W.-J."/>
        </authorList>
    </citation>
    <scope>NUCLEOTIDE SEQUENCE [LARGE SCALE GENOMIC DNA]</scope>
    <source>
        <strain evidence="6 7">SYSU T0a273</strain>
    </source>
</reference>
<dbReference type="InterPro" id="IPR002937">
    <property type="entry name" value="Amino_oxidase"/>
</dbReference>
<accession>A0AB35MI25</accession>
<feature type="domain" description="Amine oxidase" evidence="5">
    <location>
        <begin position="18"/>
        <end position="508"/>
    </location>
</feature>
<dbReference type="PRINTS" id="PR00419">
    <property type="entry name" value="ADXRDTASE"/>
</dbReference>
<evidence type="ECO:0000256" key="1">
    <source>
        <dbReference type="ARBA" id="ARBA00004829"/>
    </source>
</evidence>
<name>A0AB35MI25_9MICO</name>
<sequence length="552" mass="58944">MSGARTGAPRIVVIGGGVAGLATAGLLARGGAQVTLLERNATLGGRSGRLTVAGHTFDTGPSWYLMPEAFEQWFALMGRRVEDHLDLIDLDPRYRVFFEGEDPWGAAESLDVSADPASNWETFEQLSPGDGDAMRRYAEDAGELYRIALDRFLYTTFARPLGVVDRDVLRRLPRLASLLTRSLGARIAAKVRDPRLRQILGFHAVFLGSSPSRAPSLFSLMSHLDLTDGVRYPRGGMYAVIEALAAIAREEGATVRTSSPVARIVVDDAGFASGVELASGELVPADAVVSAADLHHTETALVPEEWRTHPERSWRRREPGVSALLAMVEVDGKVDELAHHSLFFTGDWDANFEAILGRRLPPVPASVYVSRVGATDPSVSPEGKDSLFLLVPFPADPSLGSTAESRAELMGVARRYLAQIGAWAGIDDLPGRSTVLKVTTPADFAEGLGAWQGGALGLEHTLLQSAMFRPANVSSKVDNLLYAGASTVPGIGVPLCLISAELVAKRLLGAVDVGPLPTPAPEGFLSLSKDQGMLGNLARRAGSCQLREARGE</sequence>
<keyword evidence="3 4" id="KW-0560">Oxidoreductase</keyword>
<dbReference type="Pfam" id="PF01593">
    <property type="entry name" value="Amino_oxidase"/>
    <property type="match status" value="1"/>
</dbReference>
<organism evidence="6 7">
    <name type="scientific">Demequina lignilytica</name>
    <dbReference type="NCBI Taxonomy" id="3051663"/>
    <lineage>
        <taxon>Bacteria</taxon>
        <taxon>Bacillati</taxon>
        <taxon>Actinomycetota</taxon>
        <taxon>Actinomycetes</taxon>
        <taxon>Micrococcales</taxon>
        <taxon>Demequinaceae</taxon>
        <taxon>Demequina</taxon>
    </lineage>
</organism>
<dbReference type="Proteomes" id="UP001172756">
    <property type="component" value="Unassembled WGS sequence"/>
</dbReference>
<evidence type="ECO:0000256" key="4">
    <source>
        <dbReference type="RuleBase" id="RU362075"/>
    </source>
</evidence>